<dbReference type="AlphaFoldDB" id="A0A4Q7VFX3"/>
<organism evidence="1 2">
    <name type="scientific">Advenella incenata</name>
    <dbReference type="NCBI Taxonomy" id="267800"/>
    <lineage>
        <taxon>Bacteria</taxon>
        <taxon>Pseudomonadati</taxon>
        <taxon>Pseudomonadota</taxon>
        <taxon>Betaproteobacteria</taxon>
        <taxon>Burkholderiales</taxon>
        <taxon>Alcaligenaceae</taxon>
    </lineage>
</organism>
<keyword evidence="2" id="KW-1185">Reference proteome</keyword>
<dbReference type="EMBL" id="SHKO01000002">
    <property type="protein sequence ID" value="RZT94894.1"/>
    <property type="molecule type" value="Genomic_DNA"/>
</dbReference>
<comment type="caution">
    <text evidence="1">The sequence shown here is derived from an EMBL/GenBank/DDBJ whole genome shotgun (WGS) entry which is preliminary data.</text>
</comment>
<gene>
    <name evidence="1" type="ORF">EV681_3332</name>
</gene>
<proteinExistence type="predicted"/>
<accession>A0A4Q7VFX3</accession>
<evidence type="ECO:0000313" key="1">
    <source>
        <dbReference type="EMBL" id="RZT94894.1"/>
    </source>
</evidence>
<dbReference type="Proteomes" id="UP000293398">
    <property type="component" value="Unassembled WGS sequence"/>
</dbReference>
<protein>
    <submittedName>
        <fullName evidence="1">Uncharacterized protein</fullName>
    </submittedName>
</protein>
<name>A0A4Q7VFX3_9BURK</name>
<reference evidence="1 2" key="1">
    <citation type="submission" date="2019-02" db="EMBL/GenBank/DDBJ databases">
        <title>Genomic Encyclopedia of Type Strains, Phase IV (KMG-IV): sequencing the most valuable type-strain genomes for metagenomic binning, comparative biology and taxonomic classification.</title>
        <authorList>
            <person name="Goeker M."/>
        </authorList>
    </citation>
    <scope>NUCLEOTIDE SEQUENCE [LARGE SCALE GENOMIC DNA]</scope>
    <source>
        <strain evidence="1 2">DSM 23814</strain>
    </source>
</reference>
<evidence type="ECO:0000313" key="2">
    <source>
        <dbReference type="Proteomes" id="UP000293398"/>
    </source>
</evidence>
<sequence>MLPLLIDPAVQKLQSFCATTKWSTLANQSAFETASRVYTKCRPPKHMLDSTDAVEYLETFVPFIQADILEQRNAYGPIRWFWYLRRAPICLFKGRYGTTLGYDLIPAEMLSSQFTAIDVSEVAGALQNGTAS</sequence>